<reference evidence="1" key="1">
    <citation type="journal article" date="2014" name="Front. Microbiol.">
        <title>High frequency of phylogenetically diverse reductive dehalogenase-homologous genes in deep subseafloor sedimentary metagenomes.</title>
        <authorList>
            <person name="Kawai M."/>
            <person name="Futagami T."/>
            <person name="Toyoda A."/>
            <person name="Takaki Y."/>
            <person name="Nishi S."/>
            <person name="Hori S."/>
            <person name="Arai W."/>
            <person name="Tsubouchi T."/>
            <person name="Morono Y."/>
            <person name="Uchiyama I."/>
            <person name="Ito T."/>
            <person name="Fujiyama A."/>
            <person name="Inagaki F."/>
            <person name="Takami H."/>
        </authorList>
    </citation>
    <scope>NUCLEOTIDE SEQUENCE</scope>
    <source>
        <strain evidence="1">Expedition CK06-06</strain>
    </source>
</reference>
<dbReference type="GO" id="GO:0003824">
    <property type="term" value="F:catalytic activity"/>
    <property type="evidence" value="ECO:0007669"/>
    <property type="project" value="InterPro"/>
</dbReference>
<accession>X1US07</accession>
<name>X1US07_9ZZZZ</name>
<evidence type="ECO:0000313" key="1">
    <source>
        <dbReference type="EMBL" id="GAJ20288.1"/>
    </source>
</evidence>
<dbReference type="InterPro" id="IPR029066">
    <property type="entry name" value="PLP-binding_barrel"/>
</dbReference>
<proteinExistence type="predicted"/>
<protein>
    <submittedName>
        <fullName evidence="1">Uncharacterized protein</fullName>
    </submittedName>
</protein>
<sequence length="63" mass="7735">MNYIDWLNRKALEYREGILYFAEKNTLDVAKSYGTPIYVINEQIIRERYRSLKNVLNHEYKYN</sequence>
<comment type="caution">
    <text evidence="1">The sequence shown here is derived from an EMBL/GenBank/DDBJ whole genome shotgun (WGS) entry which is preliminary data.</text>
</comment>
<dbReference type="Gene3D" id="3.20.20.10">
    <property type="entry name" value="Alanine racemase"/>
    <property type="match status" value="1"/>
</dbReference>
<dbReference type="AlphaFoldDB" id="X1US07"/>
<dbReference type="EMBL" id="BARW01040761">
    <property type="protein sequence ID" value="GAJ20288.1"/>
    <property type="molecule type" value="Genomic_DNA"/>
</dbReference>
<organism evidence="1">
    <name type="scientific">marine sediment metagenome</name>
    <dbReference type="NCBI Taxonomy" id="412755"/>
    <lineage>
        <taxon>unclassified sequences</taxon>
        <taxon>metagenomes</taxon>
        <taxon>ecological metagenomes</taxon>
    </lineage>
</organism>
<feature type="non-terminal residue" evidence="1">
    <location>
        <position position="63"/>
    </location>
</feature>
<dbReference type="Gene3D" id="2.40.37.10">
    <property type="entry name" value="Lyase, Ornithine Decarboxylase, Chain A, domain 1"/>
    <property type="match status" value="1"/>
</dbReference>
<dbReference type="InterPro" id="IPR009006">
    <property type="entry name" value="Ala_racemase/Decarboxylase_C"/>
</dbReference>
<gene>
    <name evidence="1" type="ORF">S12H4_61418</name>
</gene>